<organism evidence="1 2">
    <name type="scientific">Fimbriiglobus ruber</name>
    <dbReference type="NCBI Taxonomy" id="1908690"/>
    <lineage>
        <taxon>Bacteria</taxon>
        <taxon>Pseudomonadati</taxon>
        <taxon>Planctomycetota</taxon>
        <taxon>Planctomycetia</taxon>
        <taxon>Gemmatales</taxon>
        <taxon>Gemmataceae</taxon>
        <taxon>Fimbriiglobus</taxon>
    </lineage>
</organism>
<dbReference type="EMBL" id="NIDE01000004">
    <property type="protein sequence ID" value="OWK43159.1"/>
    <property type="molecule type" value="Genomic_DNA"/>
</dbReference>
<reference evidence="2" key="1">
    <citation type="submission" date="2017-06" db="EMBL/GenBank/DDBJ databases">
        <title>Genome analysis of Fimbriiglobus ruber SP5, the first member of the order Planctomycetales with confirmed chitinolytic capability.</title>
        <authorList>
            <person name="Ravin N.V."/>
            <person name="Rakitin A.L."/>
            <person name="Ivanova A.A."/>
            <person name="Beletsky A.V."/>
            <person name="Kulichevskaya I.S."/>
            <person name="Mardanov A.V."/>
            <person name="Dedysh S.N."/>
        </authorList>
    </citation>
    <scope>NUCLEOTIDE SEQUENCE [LARGE SCALE GENOMIC DNA]</scope>
    <source>
        <strain evidence="2">SP5</strain>
    </source>
</reference>
<protein>
    <submittedName>
        <fullName evidence="1">Uncharacterized protein</fullName>
    </submittedName>
</protein>
<accession>A0A225E0Y8</accession>
<gene>
    <name evidence="1" type="ORF">FRUB_02758</name>
</gene>
<comment type="caution">
    <text evidence="1">The sequence shown here is derived from an EMBL/GenBank/DDBJ whole genome shotgun (WGS) entry which is preliminary data.</text>
</comment>
<proteinExistence type="predicted"/>
<name>A0A225E0Y8_9BACT</name>
<dbReference type="AlphaFoldDB" id="A0A225E0Y8"/>
<sequence>MSTGEADMRGTWIGGRSFLNGCGPAGSTLPYRGPDGRTSGFRV</sequence>
<evidence type="ECO:0000313" key="2">
    <source>
        <dbReference type="Proteomes" id="UP000214646"/>
    </source>
</evidence>
<evidence type="ECO:0000313" key="1">
    <source>
        <dbReference type="EMBL" id="OWK43159.1"/>
    </source>
</evidence>
<keyword evidence="2" id="KW-1185">Reference proteome</keyword>
<dbReference type="Proteomes" id="UP000214646">
    <property type="component" value="Unassembled WGS sequence"/>
</dbReference>